<evidence type="ECO:0000313" key="1">
    <source>
        <dbReference type="EMBL" id="GJT49157.1"/>
    </source>
</evidence>
<reference evidence="1" key="1">
    <citation type="journal article" date="2022" name="Int. J. Mol. Sci.">
        <title>Draft Genome of Tanacetum Coccineum: Genomic Comparison of Closely Related Tanacetum-Family Plants.</title>
        <authorList>
            <person name="Yamashiro T."/>
            <person name="Shiraishi A."/>
            <person name="Nakayama K."/>
            <person name="Satake H."/>
        </authorList>
    </citation>
    <scope>NUCLEOTIDE SEQUENCE</scope>
</reference>
<evidence type="ECO:0000313" key="2">
    <source>
        <dbReference type="Proteomes" id="UP001151760"/>
    </source>
</evidence>
<organism evidence="1 2">
    <name type="scientific">Tanacetum coccineum</name>
    <dbReference type="NCBI Taxonomy" id="301880"/>
    <lineage>
        <taxon>Eukaryota</taxon>
        <taxon>Viridiplantae</taxon>
        <taxon>Streptophyta</taxon>
        <taxon>Embryophyta</taxon>
        <taxon>Tracheophyta</taxon>
        <taxon>Spermatophyta</taxon>
        <taxon>Magnoliopsida</taxon>
        <taxon>eudicotyledons</taxon>
        <taxon>Gunneridae</taxon>
        <taxon>Pentapetalae</taxon>
        <taxon>asterids</taxon>
        <taxon>campanulids</taxon>
        <taxon>Asterales</taxon>
        <taxon>Asteraceae</taxon>
        <taxon>Asteroideae</taxon>
        <taxon>Anthemideae</taxon>
        <taxon>Anthemidinae</taxon>
        <taxon>Tanacetum</taxon>
    </lineage>
</organism>
<sequence>MAEIKTRQLWMIRTKDRADYYSGITRITINGKNAYELKGKFLADLLSNAFSGTNGKDAIEHIDYFLKIVDPIKLSNVNYERIRLAIFPISLVGNSSEWFDEFKEFKEFNFLLKVDLKLFTHDIERTKTYEDYENELNDELEEPWYNELANGNLKEEPLSRLARTMAQRIARLEEDVHGMRGALG</sequence>
<gene>
    <name evidence="1" type="ORF">Tco_0975314</name>
</gene>
<dbReference type="EMBL" id="BQNB010016214">
    <property type="protein sequence ID" value="GJT49157.1"/>
    <property type="molecule type" value="Genomic_DNA"/>
</dbReference>
<keyword evidence="2" id="KW-1185">Reference proteome</keyword>
<name>A0ABQ5EEC2_9ASTR</name>
<protein>
    <submittedName>
        <fullName evidence="1">Uncharacterized protein</fullName>
    </submittedName>
</protein>
<dbReference type="Proteomes" id="UP001151760">
    <property type="component" value="Unassembled WGS sequence"/>
</dbReference>
<accession>A0ABQ5EEC2</accession>
<proteinExistence type="predicted"/>
<comment type="caution">
    <text evidence="1">The sequence shown here is derived from an EMBL/GenBank/DDBJ whole genome shotgun (WGS) entry which is preliminary data.</text>
</comment>
<reference evidence="1" key="2">
    <citation type="submission" date="2022-01" db="EMBL/GenBank/DDBJ databases">
        <authorList>
            <person name="Yamashiro T."/>
            <person name="Shiraishi A."/>
            <person name="Satake H."/>
            <person name="Nakayama K."/>
        </authorList>
    </citation>
    <scope>NUCLEOTIDE SEQUENCE</scope>
</reference>